<keyword evidence="5 10" id="KW-0067">ATP-binding</keyword>
<keyword evidence="11" id="KW-0175">Coiled coil</keyword>
<keyword evidence="4 10" id="KW-0547">Nucleotide-binding</keyword>
<feature type="coiled-coil region" evidence="11">
    <location>
        <begin position="444"/>
        <end position="543"/>
    </location>
</feature>
<accession>A0A803N5W7</accession>
<reference evidence="13" key="1">
    <citation type="journal article" date="2017" name="Nature">
        <title>The genome of Chenopodium quinoa.</title>
        <authorList>
            <person name="Jarvis D.E."/>
            <person name="Ho Y.S."/>
            <person name="Lightfoot D.J."/>
            <person name="Schmoeckel S.M."/>
            <person name="Li B."/>
            <person name="Borm T.J.A."/>
            <person name="Ohyanagi H."/>
            <person name="Mineta K."/>
            <person name="Michell C.T."/>
            <person name="Saber N."/>
            <person name="Kharbatia N.M."/>
            <person name="Rupper R.R."/>
            <person name="Sharp A.R."/>
            <person name="Dally N."/>
            <person name="Boughton B.A."/>
            <person name="Woo Y.H."/>
            <person name="Gao G."/>
            <person name="Schijlen E.G.W.M."/>
            <person name="Guo X."/>
            <person name="Momin A.A."/>
            <person name="Negrao S."/>
            <person name="Al-Babili S."/>
            <person name="Gehring C."/>
            <person name="Roessner U."/>
            <person name="Jung C."/>
            <person name="Murphy K."/>
            <person name="Arold S.T."/>
            <person name="Gojobori T."/>
            <person name="van der Linden C.G."/>
            <person name="van Loo E.N."/>
            <person name="Jellen E.N."/>
            <person name="Maughan P.J."/>
            <person name="Tester M."/>
        </authorList>
    </citation>
    <scope>NUCLEOTIDE SEQUENCE [LARGE SCALE GENOMIC DNA]</scope>
    <source>
        <strain evidence="13">cv. PI 614886</strain>
    </source>
</reference>
<name>A0A803N5W7_CHEQI</name>
<dbReference type="GO" id="GO:0090307">
    <property type="term" value="P:mitotic spindle assembly"/>
    <property type="evidence" value="ECO:0007669"/>
    <property type="project" value="TreeGrafter"/>
</dbReference>
<dbReference type="Proteomes" id="UP000596660">
    <property type="component" value="Unplaced"/>
</dbReference>
<evidence type="ECO:0000256" key="3">
    <source>
        <dbReference type="ARBA" id="ARBA00022701"/>
    </source>
</evidence>
<keyword evidence="2" id="KW-0963">Cytoplasm</keyword>
<dbReference type="GO" id="GO:0007018">
    <property type="term" value="P:microtubule-based movement"/>
    <property type="evidence" value="ECO:0007669"/>
    <property type="project" value="InterPro"/>
</dbReference>
<dbReference type="PANTHER" id="PTHR47970:SF32">
    <property type="entry name" value="KINESIN-LIKE PROTEIN KIN-5B"/>
    <property type="match status" value="1"/>
</dbReference>
<evidence type="ECO:0000313" key="13">
    <source>
        <dbReference type="EnsemblPlants" id="AUR62040990-RA:cds"/>
    </source>
</evidence>
<dbReference type="GO" id="GO:0005524">
    <property type="term" value="F:ATP binding"/>
    <property type="evidence" value="ECO:0007669"/>
    <property type="project" value="UniProtKB-UniRule"/>
</dbReference>
<evidence type="ECO:0000256" key="11">
    <source>
        <dbReference type="SAM" id="Coils"/>
    </source>
</evidence>
<dbReference type="Gene3D" id="3.40.850.10">
    <property type="entry name" value="Kinesin motor domain"/>
    <property type="match status" value="1"/>
</dbReference>
<organism evidence="13 14">
    <name type="scientific">Chenopodium quinoa</name>
    <name type="common">Quinoa</name>
    <dbReference type="NCBI Taxonomy" id="63459"/>
    <lineage>
        <taxon>Eukaryota</taxon>
        <taxon>Viridiplantae</taxon>
        <taxon>Streptophyta</taxon>
        <taxon>Embryophyta</taxon>
        <taxon>Tracheophyta</taxon>
        <taxon>Spermatophyta</taxon>
        <taxon>Magnoliopsida</taxon>
        <taxon>eudicotyledons</taxon>
        <taxon>Gunneridae</taxon>
        <taxon>Pentapetalae</taxon>
        <taxon>Caryophyllales</taxon>
        <taxon>Chenopodiaceae</taxon>
        <taxon>Chenopodioideae</taxon>
        <taxon>Atripliceae</taxon>
        <taxon>Chenopodium</taxon>
    </lineage>
</organism>
<dbReference type="InterPro" id="IPR047149">
    <property type="entry name" value="KIF11-like"/>
</dbReference>
<dbReference type="PRINTS" id="PR00380">
    <property type="entry name" value="KINESINHEAVY"/>
</dbReference>
<feature type="domain" description="Kinesin motor" evidence="12">
    <location>
        <begin position="59"/>
        <end position="428"/>
    </location>
</feature>
<dbReference type="InterPro" id="IPR036961">
    <property type="entry name" value="Kinesin_motor_dom_sf"/>
</dbReference>
<keyword evidence="3" id="KW-0493">Microtubule</keyword>
<sequence>MVSMTPDQFKKLSLGVIPSASPSPFFTPRPERYRMDYSRVSDVKSSMGYHRQDKDREVNVQVILRCRGGLGAWFPLKGECSELTLKGEIVRLHVPLSNDEQSSNPSRVVTCNELKREVTISHSVANKQMDRLFTFDKVFGPKAQQRIIYDQAIAPIVREVLDGYNCTIFAYGQTGTGKTYTMEGSMKSKGTEVCAEAGVIPRAVRHLFDILEAQNADYSMKVSFLELYNEELTDLLTHEDNSRFSEDKQKKSVSLMEDGRGCVIIRGLEEEVVYSANDIYNLMERGAAKRRTADTLLNKRSSRSHSVFTIAVHVKDISIGEEELIKCGKLNLVDLAGSENISRSGVREGRAREAGEINKSLLTLGRVINALVEHSAHIPYRDSKLTRLLRDSLGGKTKTCIIATISPSSSCLEETLSTLDYAYRAKNIKNKPEANKKLCKTVLLKDLYMELERMKQDIRVARDKNGVYVPLERFVQDEAEKKGRIEKIEQLKMELEQSRKEVQKYHDLYVSEQEEKLDLDVELRDCKKNLESTCKVLHELQEKQKLSITQLQEKDSMISKLMYSDDKNKLENQNHKLVVTFGSQLDKNLKILHQTISGSISMQQDQLRCMEENLCSILASKDDATKNLQSTVQKLVDVHTSTMTSLRELNSTQQRTATADLEYVNSSISSQTVDMEKLFNSFIIDAKDVIYYIECSLSKQKELFLYSSQQQEQGLQKTLVSAQEINKATVAFFDEICSHASELISSLEESQARNHNYLKKFEKVFEEQSAKEEQQAIEKIVSALATLRTNKAALVSQELRNIYESGLEDSMESQKNLSRIQQASVAAKNALNGHVENVEGHVLTDLFLLTEINESMKEQIEQCSYQVNNSREQWKGAAHSIKKLNDDVKLRIQSTINERICQNEIAQSQYITTSSAKNAEFDAIVSSLLFKLKEAKNITLADTHTLDSEMKGKMNALSDQCINLLASVQTEHNKSLSTIQNKLASSLFKDYMVDEEASFEKRVVEVPSLASIEGLRTPAIAKLHADINAGERSEICVVETKTLQPLNYTTEWPSRAPFANIN</sequence>
<dbReference type="GO" id="GO:0008017">
    <property type="term" value="F:microtubule binding"/>
    <property type="evidence" value="ECO:0007669"/>
    <property type="project" value="InterPro"/>
</dbReference>
<dbReference type="InterPro" id="IPR019821">
    <property type="entry name" value="Kinesin_motor_CS"/>
</dbReference>
<dbReference type="SMART" id="SM00129">
    <property type="entry name" value="KISc"/>
    <property type="match status" value="1"/>
</dbReference>
<evidence type="ECO:0000256" key="1">
    <source>
        <dbReference type="ARBA" id="ARBA00004186"/>
    </source>
</evidence>
<dbReference type="Gramene" id="AUR62040990-RA">
    <property type="protein sequence ID" value="AUR62040990-RA:cds"/>
    <property type="gene ID" value="AUR62040990"/>
</dbReference>
<evidence type="ECO:0000256" key="6">
    <source>
        <dbReference type="ARBA" id="ARBA00023175"/>
    </source>
</evidence>
<proteinExistence type="inferred from homology"/>
<dbReference type="FunFam" id="3.40.850.10:FF:000019">
    <property type="entry name" value="Kinesin-like protein KIN-5D"/>
    <property type="match status" value="1"/>
</dbReference>
<evidence type="ECO:0000256" key="7">
    <source>
        <dbReference type="ARBA" id="ARBA00023212"/>
    </source>
</evidence>
<comment type="function">
    <text evidence="9">Responsible for microtubule translocation. May be important for the organization of phragmoplast-specific arrays of microtubules. Plays an essential role in stabilizing the mitotic spindle. Required during mitotic cytokinesis.</text>
</comment>
<evidence type="ECO:0000259" key="12">
    <source>
        <dbReference type="PROSITE" id="PS50067"/>
    </source>
</evidence>
<reference evidence="13" key="2">
    <citation type="submission" date="2021-03" db="UniProtKB">
        <authorList>
            <consortium name="EnsemblPlants"/>
        </authorList>
    </citation>
    <scope>IDENTIFICATION</scope>
</reference>
<keyword evidence="14" id="KW-1185">Reference proteome</keyword>
<dbReference type="SUPFAM" id="SSF52540">
    <property type="entry name" value="P-loop containing nucleoside triphosphate hydrolases"/>
    <property type="match status" value="1"/>
</dbReference>
<keyword evidence="6 10" id="KW-0505">Motor protein</keyword>
<dbReference type="PROSITE" id="PS50067">
    <property type="entry name" value="KINESIN_MOTOR_2"/>
    <property type="match status" value="1"/>
</dbReference>
<dbReference type="Pfam" id="PF00225">
    <property type="entry name" value="Kinesin"/>
    <property type="match status" value="1"/>
</dbReference>
<dbReference type="CDD" id="cd01364">
    <property type="entry name" value="KISc_BimC_Eg5"/>
    <property type="match status" value="1"/>
</dbReference>
<evidence type="ECO:0000256" key="8">
    <source>
        <dbReference type="ARBA" id="ARBA00034704"/>
    </source>
</evidence>
<keyword evidence="7" id="KW-0206">Cytoskeleton</keyword>
<evidence type="ECO:0000256" key="10">
    <source>
        <dbReference type="PROSITE-ProRule" id="PRU00283"/>
    </source>
</evidence>
<dbReference type="InterPro" id="IPR001752">
    <property type="entry name" value="Kinesin_motor_dom"/>
</dbReference>
<evidence type="ECO:0000256" key="4">
    <source>
        <dbReference type="ARBA" id="ARBA00022741"/>
    </source>
</evidence>
<dbReference type="InterPro" id="IPR027417">
    <property type="entry name" value="P-loop_NTPase"/>
</dbReference>
<dbReference type="GO" id="GO:0072686">
    <property type="term" value="C:mitotic spindle"/>
    <property type="evidence" value="ECO:0007669"/>
    <property type="project" value="TreeGrafter"/>
</dbReference>
<protein>
    <recommendedName>
        <fullName evidence="12">Kinesin motor domain-containing protein</fullName>
    </recommendedName>
</protein>
<comment type="similarity">
    <text evidence="8">Belongs to the TRAFAC class myosin-kinesin ATPase superfamily. Kinesin family. KIN-5/BimC subfamily.</text>
</comment>
<dbReference type="GO" id="GO:0005876">
    <property type="term" value="C:spindle microtubule"/>
    <property type="evidence" value="ECO:0007669"/>
    <property type="project" value="TreeGrafter"/>
</dbReference>
<dbReference type="PANTHER" id="PTHR47970">
    <property type="entry name" value="KINESIN-LIKE PROTEIN KIF11"/>
    <property type="match status" value="1"/>
</dbReference>
<evidence type="ECO:0000256" key="2">
    <source>
        <dbReference type="ARBA" id="ARBA00022490"/>
    </source>
</evidence>
<evidence type="ECO:0000313" key="14">
    <source>
        <dbReference type="Proteomes" id="UP000596660"/>
    </source>
</evidence>
<dbReference type="PROSITE" id="PS00411">
    <property type="entry name" value="KINESIN_MOTOR_1"/>
    <property type="match status" value="1"/>
</dbReference>
<evidence type="ECO:0000256" key="9">
    <source>
        <dbReference type="ARBA" id="ARBA00046159"/>
    </source>
</evidence>
<comment type="subcellular location">
    <subcellularLocation>
        <location evidence="1">Cytoplasm</location>
        <location evidence="1">Cytoskeleton</location>
        <location evidence="1">Spindle</location>
    </subcellularLocation>
</comment>
<dbReference type="EnsemblPlants" id="AUR62040990-RA">
    <property type="protein sequence ID" value="AUR62040990-RA:cds"/>
    <property type="gene ID" value="AUR62040990"/>
</dbReference>
<feature type="binding site" evidence="10">
    <location>
        <begin position="172"/>
        <end position="179"/>
    </location>
    <ligand>
        <name>ATP</name>
        <dbReference type="ChEBI" id="CHEBI:30616"/>
    </ligand>
</feature>
<evidence type="ECO:0000256" key="5">
    <source>
        <dbReference type="ARBA" id="ARBA00022840"/>
    </source>
</evidence>
<dbReference type="AlphaFoldDB" id="A0A803N5W7"/>
<dbReference type="InterPro" id="IPR047241">
    <property type="entry name" value="KIF11-like_kin_motor_dom"/>
</dbReference>
<dbReference type="GO" id="GO:0008574">
    <property type="term" value="F:plus-end-directed microtubule motor activity"/>
    <property type="evidence" value="ECO:0007669"/>
    <property type="project" value="TreeGrafter"/>
</dbReference>
<dbReference type="GO" id="GO:0051231">
    <property type="term" value="P:spindle elongation"/>
    <property type="evidence" value="ECO:0007669"/>
    <property type="project" value="TreeGrafter"/>
</dbReference>